<dbReference type="SUPFAM" id="SSF50630">
    <property type="entry name" value="Acid proteases"/>
    <property type="match status" value="1"/>
</dbReference>
<dbReference type="Pfam" id="PF03732">
    <property type="entry name" value="Retrotrans_gag"/>
    <property type="match status" value="1"/>
</dbReference>
<dbReference type="Pfam" id="PF08284">
    <property type="entry name" value="RVP_2"/>
    <property type="match status" value="1"/>
</dbReference>
<comment type="caution">
    <text evidence="4">The sequence shown here is derived from an EMBL/GenBank/DDBJ whole genome shotgun (WGS) entry which is preliminary data.</text>
</comment>
<dbReference type="Pfam" id="PF00078">
    <property type="entry name" value="RVT_1"/>
    <property type="match status" value="1"/>
</dbReference>
<organism evidence="4 5">
    <name type="scientific">Thanatephorus cucumeris (strain AG1-IB / isolate 7/3/14)</name>
    <name type="common">Lettuce bottom rot fungus</name>
    <name type="synonym">Rhizoctonia solani</name>
    <dbReference type="NCBI Taxonomy" id="1108050"/>
    <lineage>
        <taxon>Eukaryota</taxon>
        <taxon>Fungi</taxon>
        <taxon>Dikarya</taxon>
        <taxon>Basidiomycota</taxon>
        <taxon>Agaricomycotina</taxon>
        <taxon>Agaricomycetes</taxon>
        <taxon>Cantharellales</taxon>
        <taxon>Ceratobasidiaceae</taxon>
        <taxon>Rhizoctonia</taxon>
        <taxon>Rhizoctonia solani AG-1</taxon>
    </lineage>
</organism>
<name>M5C890_THACB</name>
<evidence type="ECO:0000256" key="2">
    <source>
        <dbReference type="SAM" id="MobiDB-lite"/>
    </source>
</evidence>
<dbReference type="EMBL" id="CAOJ01014894">
    <property type="protein sequence ID" value="CCO35651.1"/>
    <property type="molecule type" value="Genomic_DNA"/>
</dbReference>
<dbReference type="InterPro" id="IPR000477">
    <property type="entry name" value="RT_dom"/>
</dbReference>
<gene>
    <name evidence="4" type="ORF">BN14_09769</name>
</gene>
<dbReference type="PANTHER" id="PTHR15503:SF22">
    <property type="entry name" value="TRANSPOSON TY3-I GAG POLYPROTEIN"/>
    <property type="match status" value="1"/>
</dbReference>
<evidence type="ECO:0000256" key="1">
    <source>
        <dbReference type="PROSITE-ProRule" id="PRU00047"/>
    </source>
</evidence>
<dbReference type="GO" id="GO:0008270">
    <property type="term" value="F:zinc ion binding"/>
    <property type="evidence" value="ECO:0007669"/>
    <property type="project" value="UniProtKB-KW"/>
</dbReference>
<dbReference type="InterPro" id="IPR032567">
    <property type="entry name" value="RTL1-rel"/>
</dbReference>
<dbReference type="InterPro" id="IPR043502">
    <property type="entry name" value="DNA/RNA_pol_sf"/>
</dbReference>
<reference evidence="4 5" key="1">
    <citation type="journal article" date="2013" name="J. Biotechnol.">
        <title>Establishment and interpretation of the genome sequence of the phytopathogenic fungus Rhizoctonia solani AG1-IB isolate 7/3/14.</title>
        <authorList>
            <person name="Wibberg D.W."/>
            <person name="Jelonek L.J."/>
            <person name="Rupp O.R."/>
            <person name="Hennig M.H."/>
            <person name="Eikmeyer F.E."/>
            <person name="Goesmann A.G."/>
            <person name="Hartmann A.H."/>
            <person name="Borriss R.B."/>
            <person name="Grosch R.G."/>
            <person name="Puehler A.P."/>
            <person name="Schlueter A.S."/>
        </authorList>
    </citation>
    <scope>NUCLEOTIDE SEQUENCE [LARGE SCALE GENOMIC DNA]</scope>
    <source>
        <strain evidence="5">AG1-IB / isolate 7/3/14</strain>
    </source>
</reference>
<sequence>MATPSQLPSGPRQHLHQGLSAPFGETSTHPGSATLDEIRNLLQNLGTAISNLTARVAENEEVTKDVRTTVENISQTVNSISGKVNKPRTPPQTNPVQLDDKTPRPGTTSEKRVKLEPPANIKWCHITSDNKSEAKVVTTETNPVTSGSNPRAASIPFDTKEDVVTFLLVNMEELAWAWALPHLANMGSNKATITTAMEFDMAFSCAFFNPDEQQAAERKITSLVQTTTTATYATEFRTLLMSLDWNKTALCAQFYKGLHWHVKQQLAQKEDQPYSDCLKADPNYVLEAERQRQRDKKLCIKCGKAGHHFAECCTGWKGPNKGKETAKIADTGSENNIEFVCLLNAIISPLFEIDIHTKNQAAISTLIDSGASSNFISPATVEKLRIPTITLDTPRTVTMLDRSTPKTGKIWKKVALEFNYDNRVMTHKFLVSPIGQHSTILGIKWLEQEQPEIDWSLQQLSFPIPHSESTHIVQEEEADKNPLEGIPPQYHSFAKVFGEEEFNKLPPHRSYNIEIELTKEGPLNSPLYSMTDAESVTLKQWLEDKLKAGKIRPSKSPISSTVMFVPKKDRSCQLVVDYCKLNNRSKKNVYPLPRPDNLMSKLRGAKLFTKLDLRWGYNNVRVKEGNKWKITFRTKYGLFETLVMPFGLSGAPGAF</sequence>
<proteinExistence type="predicted"/>
<keyword evidence="1" id="KW-0863">Zinc-finger</keyword>
<dbReference type="GO" id="GO:0003676">
    <property type="term" value="F:nucleic acid binding"/>
    <property type="evidence" value="ECO:0007669"/>
    <property type="project" value="InterPro"/>
</dbReference>
<dbReference type="Gene3D" id="3.10.10.10">
    <property type="entry name" value="HIV Type 1 Reverse Transcriptase, subunit A, domain 1"/>
    <property type="match status" value="1"/>
</dbReference>
<keyword evidence="1" id="KW-0862">Zinc</keyword>
<dbReference type="CDD" id="cd01647">
    <property type="entry name" value="RT_LTR"/>
    <property type="match status" value="1"/>
</dbReference>
<evidence type="ECO:0000259" key="3">
    <source>
        <dbReference type="PROSITE" id="PS50158"/>
    </source>
</evidence>
<dbReference type="CDD" id="cd00303">
    <property type="entry name" value="retropepsin_like"/>
    <property type="match status" value="1"/>
</dbReference>
<dbReference type="Proteomes" id="UP000012065">
    <property type="component" value="Unassembled WGS sequence"/>
</dbReference>
<dbReference type="InterPro" id="IPR043128">
    <property type="entry name" value="Rev_trsase/Diguanyl_cyclase"/>
</dbReference>
<dbReference type="PANTHER" id="PTHR15503">
    <property type="entry name" value="LDOC1 RELATED"/>
    <property type="match status" value="1"/>
</dbReference>
<accession>M5C890</accession>
<dbReference type="SUPFAM" id="SSF56672">
    <property type="entry name" value="DNA/RNA polymerases"/>
    <property type="match status" value="1"/>
</dbReference>
<keyword evidence="1" id="KW-0479">Metal-binding</keyword>
<feature type="domain" description="CCHC-type" evidence="3">
    <location>
        <begin position="299"/>
        <end position="312"/>
    </location>
</feature>
<protein>
    <submittedName>
        <fullName evidence="4">Retrotransposable element Tf2 155 kDa protein type 1</fullName>
    </submittedName>
</protein>
<dbReference type="PROSITE" id="PS50158">
    <property type="entry name" value="ZF_CCHC"/>
    <property type="match status" value="1"/>
</dbReference>
<feature type="compositionally biased region" description="Basic and acidic residues" evidence="2">
    <location>
        <begin position="98"/>
        <end position="112"/>
    </location>
</feature>
<evidence type="ECO:0000313" key="4">
    <source>
        <dbReference type="EMBL" id="CCO35651.1"/>
    </source>
</evidence>
<feature type="region of interest" description="Disordered" evidence="2">
    <location>
        <begin position="1"/>
        <end position="31"/>
    </location>
</feature>
<dbReference type="InterPro" id="IPR005162">
    <property type="entry name" value="Retrotrans_gag_dom"/>
</dbReference>
<dbReference type="AlphaFoldDB" id="M5C890"/>
<evidence type="ECO:0000313" key="5">
    <source>
        <dbReference type="Proteomes" id="UP000012065"/>
    </source>
</evidence>
<dbReference type="Gene3D" id="2.40.70.10">
    <property type="entry name" value="Acid Proteases"/>
    <property type="match status" value="1"/>
</dbReference>
<dbReference type="Gene3D" id="3.30.70.270">
    <property type="match status" value="1"/>
</dbReference>
<feature type="region of interest" description="Disordered" evidence="2">
    <location>
        <begin position="77"/>
        <end position="112"/>
    </location>
</feature>
<dbReference type="HOGENOM" id="CLU_000384_19_0_1"/>
<dbReference type="InterPro" id="IPR001878">
    <property type="entry name" value="Znf_CCHC"/>
</dbReference>
<dbReference type="InterPro" id="IPR021109">
    <property type="entry name" value="Peptidase_aspartic_dom_sf"/>
</dbReference>